<keyword evidence="2 14" id="KW-0645">Protease</keyword>
<evidence type="ECO:0000256" key="10">
    <source>
        <dbReference type="ARBA" id="ARBA00023136"/>
    </source>
</evidence>
<dbReference type="PANTHER" id="PTHR10120">
    <property type="entry name" value="CAAX PRENYL PROTEASE 1"/>
    <property type="match status" value="1"/>
</dbReference>
<dbReference type="AlphaFoldDB" id="A0A7G2C326"/>
<organism evidence="16 17">
    <name type="scientific">Angomonas deanei</name>
    <dbReference type="NCBI Taxonomy" id="59799"/>
    <lineage>
        <taxon>Eukaryota</taxon>
        <taxon>Discoba</taxon>
        <taxon>Euglenozoa</taxon>
        <taxon>Kinetoplastea</taxon>
        <taxon>Metakinetoplastina</taxon>
        <taxon>Trypanosomatida</taxon>
        <taxon>Trypanosomatidae</taxon>
        <taxon>Strigomonadinae</taxon>
        <taxon>Angomonas</taxon>
    </lineage>
</organism>
<dbReference type="GO" id="GO:0071586">
    <property type="term" value="P:CAAX-box protein processing"/>
    <property type="evidence" value="ECO:0007669"/>
    <property type="project" value="UniProtKB-UniRule"/>
</dbReference>
<evidence type="ECO:0000256" key="12">
    <source>
        <dbReference type="PIRSR" id="PIRSR627057-1"/>
    </source>
</evidence>
<keyword evidence="5 14" id="KW-0378">Hydrolase</keyword>
<dbReference type="Pfam" id="PF01435">
    <property type="entry name" value="Peptidase_M48"/>
    <property type="match status" value="1"/>
</dbReference>
<comment type="cofactor">
    <cofactor evidence="13 14">
        <name>Zn(2+)</name>
        <dbReference type="ChEBI" id="CHEBI:29105"/>
    </cofactor>
    <text evidence="13 14">Binds 1 zinc ion per subunit.</text>
</comment>
<evidence type="ECO:0000256" key="2">
    <source>
        <dbReference type="ARBA" id="ARBA00022670"/>
    </source>
</evidence>
<dbReference type="EC" id="3.4.24.84" evidence="14"/>
<evidence type="ECO:0000256" key="4">
    <source>
        <dbReference type="ARBA" id="ARBA00022723"/>
    </source>
</evidence>
<keyword evidence="17" id="KW-1185">Reference proteome</keyword>
<evidence type="ECO:0000256" key="7">
    <source>
        <dbReference type="ARBA" id="ARBA00022833"/>
    </source>
</evidence>
<gene>
    <name evidence="16" type="ORF">ADEAN_000152400</name>
</gene>
<dbReference type="EMBL" id="LR877147">
    <property type="protein sequence ID" value="CAD2214080.1"/>
    <property type="molecule type" value="Genomic_DNA"/>
</dbReference>
<dbReference type="InterPro" id="IPR001915">
    <property type="entry name" value="Peptidase_M48"/>
</dbReference>
<dbReference type="Proteomes" id="UP000515908">
    <property type="component" value="Chromosome 03"/>
</dbReference>
<comment type="subcellular location">
    <subcellularLocation>
        <location evidence="1 14">Endoplasmic reticulum membrane</location>
        <topology evidence="1 14">Multi-pass membrane protein</topology>
    </subcellularLocation>
</comment>
<keyword evidence="9 14" id="KW-0482">Metalloprotease</keyword>
<comment type="caution">
    <text evidence="14">Lacks conserved residue(s) required for the propagation of feature annotation.</text>
</comment>
<dbReference type="FunFam" id="3.30.2010.10:FF:000002">
    <property type="entry name" value="CAAX prenyl protease"/>
    <property type="match status" value="1"/>
</dbReference>
<evidence type="ECO:0000259" key="15">
    <source>
        <dbReference type="Pfam" id="PF01435"/>
    </source>
</evidence>
<dbReference type="VEuPathDB" id="TriTrypDB:ADEAN_000152400"/>
<sequence>MPMFNKFTPLNDDGPLYARIRDLAKSLNYPLRSVYEMDGSRRSGHSNAFLYGFWNNKSIVLFDTLLKQLNDDQILAVLSHELGHWYHNHTLKMLIVPVAQLYAICQGARTVIFNEEMYRQFGFDRVDPVVGFDIFAQVFLSPIMLLVGYGIVQYVKYNEYQADRFAVRKGYGKALKEALVVLLKENKKDCTQDPLYSLLHNTHPVPSERIRAIDAEMNKCA</sequence>
<evidence type="ECO:0000256" key="3">
    <source>
        <dbReference type="ARBA" id="ARBA00022692"/>
    </source>
</evidence>
<evidence type="ECO:0000256" key="9">
    <source>
        <dbReference type="ARBA" id="ARBA00023049"/>
    </source>
</evidence>
<name>A0A7G2C326_9TRYP</name>
<dbReference type="InterPro" id="IPR027057">
    <property type="entry name" value="CAXX_Prtase_1"/>
</dbReference>
<keyword evidence="8 14" id="KW-1133">Transmembrane helix</keyword>
<dbReference type="GO" id="GO:0005789">
    <property type="term" value="C:endoplasmic reticulum membrane"/>
    <property type="evidence" value="ECO:0007669"/>
    <property type="project" value="UniProtKB-SubCell"/>
</dbReference>
<accession>A0A7G2C326</accession>
<comment type="catalytic activity">
    <reaction evidence="11 14">
        <text>Hydrolyzes the peptide bond -P2-(S-farnesyl or geranylgeranyl)C-P1'-P2'-P3'-COOH where P1' and P2' are amino acids with aliphatic side chains and P3' is any C-terminal residue.</text>
        <dbReference type="EC" id="3.4.24.84"/>
    </reaction>
</comment>
<feature type="active site" evidence="12">
    <location>
        <position position="81"/>
    </location>
</feature>
<evidence type="ECO:0000313" key="16">
    <source>
        <dbReference type="EMBL" id="CAD2214080.1"/>
    </source>
</evidence>
<evidence type="ECO:0000256" key="13">
    <source>
        <dbReference type="PIRSR" id="PIRSR627057-2"/>
    </source>
</evidence>
<keyword evidence="6 14" id="KW-0256">Endoplasmic reticulum</keyword>
<comment type="similarity">
    <text evidence="14">Belongs to the peptidase M48A family.</text>
</comment>
<dbReference type="GO" id="GO:0004222">
    <property type="term" value="F:metalloendopeptidase activity"/>
    <property type="evidence" value="ECO:0007669"/>
    <property type="project" value="UniProtKB-UniRule"/>
</dbReference>
<dbReference type="CDD" id="cd07343">
    <property type="entry name" value="M48A_Zmpste24p_like"/>
    <property type="match status" value="1"/>
</dbReference>
<keyword evidence="3 14" id="KW-0812">Transmembrane</keyword>
<dbReference type="OrthoDB" id="360839at2759"/>
<evidence type="ECO:0000256" key="14">
    <source>
        <dbReference type="RuleBase" id="RU366005"/>
    </source>
</evidence>
<evidence type="ECO:0000256" key="8">
    <source>
        <dbReference type="ARBA" id="ARBA00022989"/>
    </source>
</evidence>
<feature type="binding site" evidence="13">
    <location>
        <position position="84"/>
    </location>
    <ligand>
        <name>Zn(2+)</name>
        <dbReference type="ChEBI" id="CHEBI:29105"/>
        <note>catalytic</note>
    </ligand>
</feature>
<evidence type="ECO:0000256" key="11">
    <source>
        <dbReference type="ARBA" id="ARBA00044456"/>
    </source>
</evidence>
<comment type="function">
    <text evidence="14">Proteolytically removes the C-terminal three residues of farnesylated proteins.</text>
</comment>
<keyword evidence="4 13" id="KW-0479">Metal-binding</keyword>
<evidence type="ECO:0000256" key="1">
    <source>
        <dbReference type="ARBA" id="ARBA00004477"/>
    </source>
</evidence>
<dbReference type="Gene3D" id="3.30.2010.10">
    <property type="entry name" value="Metalloproteases ('zincins'), catalytic domain"/>
    <property type="match status" value="1"/>
</dbReference>
<feature type="transmembrane region" description="Helical" evidence="14">
    <location>
        <begin position="134"/>
        <end position="155"/>
    </location>
</feature>
<feature type="domain" description="Peptidase M48" evidence="15">
    <location>
        <begin position="16"/>
        <end position="215"/>
    </location>
</feature>
<feature type="binding site" evidence="13">
    <location>
        <position position="80"/>
    </location>
    <ligand>
        <name>Zn(2+)</name>
        <dbReference type="ChEBI" id="CHEBI:29105"/>
        <note>catalytic</note>
    </ligand>
</feature>
<feature type="active site" description="Proton donor" evidence="12">
    <location>
        <position position="163"/>
    </location>
</feature>
<feature type="binding site" evidence="13">
    <location>
        <position position="159"/>
    </location>
    <ligand>
        <name>Zn(2+)</name>
        <dbReference type="ChEBI" id="CHEBI:29105"/>
        <note>catalytic</note>
    </ligand>
</feature>
<proteinExistence type="inferred from homology"/>
<dbReference type="GO" id="GO:0046872">
    <property type="term" value="F:metal ion binding"/>
    <property type="evidence" value="ECO:0007669"/>
    <property type="project" value="UniProtKB-UniRule"/>
</dbReference>
<protein>
    <recommendedName>
        <fullName evidence="14">CAAX prenyl protease</fullName>
        <ecNumber evidence="14">3.4.24.84</ecNumber>
    </recommendedName>
</protein>
<evidence type="ECO:0000313" key="17">
    <source>
        <dbReference type="Proteomes" id="UP000515908"/>
    </source>
</evidence>
<reference evidence="16 17" key="1">
    <citation type="submission" date="2020-08" db="EMBL/GenBank/DDBJ databases">
        <authorList>
            <person name="Newling K."/>
            <person name="Davey J."/>
            <person name="Forrester S."/>
        </authorList>
    </citation>
    <scope>NUCLEOTIDE SEQUENCE [LARGE SCALE GENOMIC DNA]</scope>
    <source>
        <strain evidence="17">Crithidia deanei Carvalho (ATCC PRA-265)</strain>
    </source>
</reference>
<evidence type="ECO:0000256" key="5">
    <source>
        <dbReference type="ARBA" id="ARBA00022801"/>
    </source>
</evidence>
<evidence type="ECO:0000256" key="6">
    <source>
        <dbReference type="ARBA" id="ARBA00022824"/>
    </source>
</evidence>
<keyword evidence="7 13" id="KW-0862">Zinc</keyword>
<keyword evidence="10 14" id="KW-0472">Membrane</keyword>